<sequence length="413" mass="43452">MYPTTVEANGVTLGIEQLGDPAAPLVLCVGGPTMLSWPDRLCAALARGAHRVVRYDLRDAGASLTLDPDAPSYTLRDLAADAAALARELDDRPAHLAGIGVGGMVAQVAALDHPDAFCALTLAGTRPVAPGPVDDDLPDHDAATMERLFGRPMPDWSDREAVTDFAADGAAILGDDPAAARAAAARIWDRTPGTAPAVQLANQLGMVFSRLDCGPRWRERLPGLAMPTLVVHGRRDPFFPVGNGEALAREIPGARLLVLEGASTRIPDAAAEEVATAMQALDRPPPEPDDGSRTGQAGQDPDPAEQRREADLAGGVPDQRDRERGGDAEDQHHGRRRPGPALPVDGPDGEAPADGAERTEDGQDDQPRRHRGVDPRVGVLRVAGPDVIAQHRPGQEGRDGRGDGQREAGVHQG</sequence>
<name>A0ABN1ZY91_9ACTN</name>
<feature type="domain" description="AB hydrolase-1" evidence="2">
    <location>
        <begin position="24"/>
        <end position="262"/>
    </location>
</feature>
<evidence type="ECO:0000313" key="4">
    <source>
        <dbReference type="Proteomes" id="UP001500842"/>
    </source>
</evidence>
<evidence type="ECO:0000313" key="3">
    <source>
        <dbReference type="EMBL" id="GAA1506542.1"/>
    </source>
</evidence>
<dbReference type="RefSeq" id="WP_219996458.1">
    <property type="nucleotide sequence ID" value="NZ_BAAAOR010000007.1"/>
</dbReference>
<proteinExistence type="predicted"/>
<organism evidence="3 4">
    <name type="scientific">Nocardioides humi</name>
    <dbReference type="NCBI Taxonomy" id="449461"/>
    <lineage>
        <taxon>Bacteria</taxon>
        <taxon>Bacillati</taxon>
        <taxon>Actinomycetota</taxon>
        <taxon>Actinomycetes</taxon>
        <taxon>Propionibacteriales</taxon>
        <taxon>Nocardioidaceae</taxon>
        <taxon>Nocardioides</taxon>
    </lineage>
</organism>
<reference evidence="3 4" key="1">
    <citation type="journal article" date="2019" name="Int. J. Syst. Evol. Microbiol.">
        <title>The Global Catalogue of Microorganisms (GCM) 10K type strain sequencing project: providing services to taxonomists for standard genome sequencing and annotation.</title>
        <authorList>
            <consortium name="The Broad Institute Genomics Platform"/>
            <consortium name="The Broad Institute Genome Sequencing Center for Infectious Disease"/>
            <person name="Wu L."/>
            <person name="Ma J."/>
        </authorList>
    </citation>
    <scope>NUCLEOTIDE SEQUENCE [LARGE SCALE GENOMIC DNA]</scope>
    <source>
        <strain evidence="3 4">JCM 14942</strain>
    </source>
</reference>
<evidence type="ECO:0000256" key="1">
    <source>
        <dbReference type="SAM" id="MobiDB-lite"/>
    </source>
</evidence>
<dbReference type="SUPFAM" id="SSF53474">
    <property type="entry name" value="alpha/beta-Hydrolases"/>
    <property type="match status" value="1"/>
</dbReference>
<feature type="compositionally biased region" description="Basic and acidic residues" evidence="1">
    <location>
        <begin position="355"/>
        <end position="367"/>
    </location>
</feature>
<comment type="caution">
    <text evidence="3">The sequence shown here is derived from an EMBL/GenBank/DDBJ whole genome shotgun (WGS) entry which is preliminary data.</text>
</comment>
<feature type="compositionally biased region" description="Basic and acidic residues" evidence="1">
    <location>
        <begin position="393"/>
        <end position="413"/>
    </location>
</feature>
<accession>A0ABN1ZY91</accession>
<dbReference type="Gene3D" id="3.40.50.1820">
    <property type="entry name" value="alpha/beta hydrolase"/>
    <property type="match status" value="1"/>
</dbReference>
<protein>
    <recommendedName>
        <fullName evidence="2">AB hydrolase-1 domain-containing protein</fullName>
    </recommendedName>
</protein>
<dbReference type="InterPro" id="IPR000073">
    <property type="entry name" value="AB_hydrolase_1"/>
</dbReference>
<dbReference type="PANTHER" id="PTHR43433:SF5">
    <property type="entry name" value="AB HYDROLASE-1 DOMAIN-CONTAINING PROTEIN"/>
    <property type="match status" value="1"/>
</dbReference>
<dbReference type="PANTHER" id="PTHR43433">
    <property type="entry name" value="HYDROLASE, ALPHA/BETA FOLD FAMILY PROTEIN"/>
    <property type="match status" value="1"/>
</dbReference>
<feature type="compositionally biased region" description="Basic and acidic residues" evidence="1">
    <location>
        <begin position="318"/>
        <end position="332"/>
    </location>
</feature>
<dbReference type="Pfam" id="PF00561">
    <property type="entry name" value="Abhydrolase_1"/>
    <property type="match status" value="1"/>
</dbReference>
<keyword evidence="4" id="KW-1185">Reference proteome</keyword>
<evidence type="ECO:0000259" key="2">
    <source>
        <dbReference type="Pfam" id="PF00561"/>
    </source>
</evidence>
<dbReference type="InterPro" id="IPR029058">
    <property type="entry name" value="AB_hydrolase_fold"/>
</dbReference>
<feature type="region of interest" description="Disordered" evidence="1">
    <location>
        <begin position="279"/>
        <end position="413"/>
    </location>
</feature>
<dbReference type="InterPro" id="IPR050471">
    <property type="entry name" value="AB_hydrolase"/>
</dbReference>
<dbReference type="EMBL" id="BAAAOR010000007">
    <property type="protein sequence ID" value="GAA1506542.1"/>
    <property type="molecule type" value="Genomic_DNA"/>
</dbReference>
<dbReference type="Proteomes" id="UP001500842">
    <property type="component" value="Unassembled WGS sequence"/>
</dbReference>
<gene>
    <name evidence="3" type="ORF">GCM10009788_08020</name>
</gene>